<sequence length="83" mass="9563">MKISVRTCLLQSHTGLNAEILKVLIFPNDLRSICRSSLLALEHLKVKTYSPLLKKSDLMEAMYWLSPSLKSLSMEQQASRFFY</sequence>
<keyword evidence="2" id="KW-1185">Reference proteome</keyword>
<dbReference type="EMBL" id="KE344807">
    <property type="protein sequence ID" value="EXB80394.1"/>
    <property type="molecule type" value="Genomic_DNA"/>
</dbReference>
<proteinExistence type="predicted"/>
<reference evidence="2" key="1">
    <citation type="submission" date="2013-01" db="EMBL/GenBank/DDBJ databases">
        <title>Draft Genome Sequence of a Mulberry Tree, Morus notabilis C.K. Schneid.</title>
        <authorList>
            <person name="He N."/>
            <person name="Zhao S."/>
        </authorList>
    </citation>
    <scope>NUCLEOTIDE SEQUENCE</scope>
</reference>
<dbReference type="AlphaFoldDB" id="W9RAV3"/>
<dbReference type="Proteomes" id="UP000030645">
    <property type="component" value="Unassembled WGS sequence"/>
</dbReference>
<organism evidence="1 2">
    <name type="scientific">Morus notabilis</name>
    <dbReference type="NCBI Taxonomy" id="981085"/>
    <lineage>
        <taxon>Eukaryota</taxon>
        <taxon>Viridiplantae</taxon>
        <taxon>Streptophyta</taxon>
        <taxon>Embryophyta</taxon>
        <taxon>Tracheophyta</taxon>
        <taxon>Spermatophyta</taxon>
        <taxon>Magnoliopsida</taxon>
        <taxon>eudicotyledons</taxon>
        <taxon>Gunneridae</taxon>
        <taxon>Pentapetalae</taxon>
        <taxon>rosids</taxon>
        <taxon>fabids</taxon>
        <taxon>Rosales</taxon>
        <taxon>Moraceae</taxon>
        <taxon>Moreae</taxon>
        <taxon>Morus</taxon>
    </lineage>
</organism>
<name>W9RAV3_9ROSA</name>
<evidence type="ECO:0000313" key="2">
    <source>
        <dbReference type="Proteomes" id="UP000030645"/>
    </source>
</evidence>
<protein>
    <submittedName>
        <fullName evidence="1">Uncharacterized protein</fullName>
    </submittedName>
</protein>
<gene>
    <name evidence="1" type="ORF">L484_010963</name>
</gene>
<evidence type="ECO:0000313" key="1">
    <source>
        <dbReference type="EMBL" id="EXB80394.1"/>
    </source>
</evidence>
<accession>W9RAV3</accession>